<dbReference type="EMBL" id="JACJVN010000023">
    <property type="protein sequence ID" value="MBB6676833.1"/>
    <property type="molecule type" value="Genomic_DNA"/>
</dbReference>
<keyword evidence="2" id="KW-0175">Coiled coil</keyword>
<dbReference type="GO" id="GO:0015562">
    <property type="term" value="F:efflux transmembrane transporter activity"/>
    <property type="evidence" value="ECO:0007669"/>
    <property type="project" value="TreeGrafter"/>
</dbReference>
<evidence type="ECO:0000259" key="5">
    <source>
        <dbReference type="Pfam" id="PF25989"/>
    </source>
</evidence>
<dbReference type="PANTHER" id="PTHR30469">
    <property type="entry name" value="MULTIDRUG RESISTANCE PROTEIN MDTA"/>
    <property type="match status" value="1"/>
</dbReference>
<dbReference type="Pfam" id="PF25954">
    <property type="entry name" value="Beta-barrel_RND_2"/>
    <property type="match status" value="1"/>
</dbReference>
<feature type="signal peptide" evidence="3">
    <location>
        <begin position="1"/>
        <end position="42"/>
    </location>
</feature>
<dbReference type="Gene3D" id="2.40.420.20">
    <property type="match status" value="1"/>
</dbReference>
<feature type="domain" description="YknX-like C-terminal permuted SH3-like" evidence="5">
    <location>
        <begin position="354"/>
        <end position="421"/>
    </location>
</feature>
<proteinExistence type="inferred from homology"/>
<dbReference type="Gene3D" id="1.10.287.470">
    <property type="entry name" value="Helix hairpin bin"/>
    <property type="match status" value="1"/>
</dbReference>
<dbReference type="Pfam" id="PF25989">
    <property type="entry name" value="YknX_C"/>
    <property type="match status" value="1"/>
</dbReference>
<gene>
    <name evidence="6" type="ORF">H4Q31_05745</name>
</gene>
<protein>
    <submittedName>
        <fullName evidence="6">Efflux RND transporter periplasmic adaptor subunit</fullName>
    </submittedName>
</protein>
<reference evidence="6 7" key="1">
    <citation type="submission" date="2020-08" db="EMBL/GenBank/DDBJ databases">
        <title>Cohnella phylogeny.</title>
        <authorList>
            <person name="Dunlap C."/>
        </authorList>
    </citation>
    <scope>NUCLEOTIDE SEQUENCE [LARGE SCALE GENOMIC DNA]</scope>
    <source>
        <strain evidence="6 7">DSM 103658</strain>
    </source>
</reference>
<dbReference type="RefSeq" id="WP_185178122.1">
    <property type="nucleotide sequence ID" value="NZ_CBCSEP010000001.1"/>
</dbReference>
<dbReference type="InterPro" id="IPR058792">
    <property type="entry name" value="Beta-barrel_RND_2"/>
</dbReference>
<dbReference type="GO" id="GO:1990281">
    <property type="term" value="C:efflux pump complex"/>
    <property type="evidence" value="ECO:0007669"/>
    <property type="project" value="TreeGrafter"/>
</dbReference>
<evidence type="ECO:0000259" key="4">
    <source>
        <dbReference type="Pfam" id="PF25954"/>
    </source>
</evidence>
<feature type="domain" description="CusB-like beta-barrel" evidence="4">
    <location>
        <begin position="298"/>
        <end position="349"/>
    </location>
</feature>
<evidence type="ECO:0000256" key="1">
    <source>
        <dbReference type="ARBA" id="ARBA00009477"/>
    </source>
</evidence>
<comment type="caution">
    <text evidence="6">The sequence shown here is derived from an EMBL/GenBank/DDBJ whole genome shotgun (WGS) entry which is preliminary data.</text>
</comment>
<evidence type="ECO:0000256" key="2">
    <source>
        <dbReference type="SAM" id="Coils"/>
    </source>
</evidence>
<dbReference type="AlphaFoldDB" id="A0A841T5M3"/>
<keyword evidence="7" id="KW-1185">Reference proteome</keyword>
<organism evidence="6 7">
    <name type="scientific">Cohnella lubricantis</name>
    <dbReference type="NCBI Taxonomy" id="2163172"/>
    <lineage>
        <taxon>Bacteria</taxon>
        <taxon>Bacillati</taxon>
        <taxon>Bacillota</taxon>
        <taxon>Bacilli</taxon>
        <taxon>Bacillales</taxon>
        <taxon>Paenibacillaceae</taxon>
        <taxon>Cohnella</taxon>
    </lineage>
</organism>
<accession>A0A841T5M3</accession>
<feature type="coiled-coil region" evidence="2">
    <location>
        <begin position="207"/>
        <end position="241"/>
    </location>
</feature>
<comment type="similarity">
    <text evidence="1">Belongs to the membrane fusion protein (MFP) (TC 8.A.1) family.</text>
</comment>
<dbReference type="NCBIfam" id="TIGR01730">
    <property type="entry name" value="RND_mfp"/>
    <property type="match status" value="1"/>
</dbReference>
<feature type="coiled-coil region" evidence="2">
    <location>
        <begin position="114"/>
        <end position="173"/>
    </location>
</feature>
<evidence type="ECO:0000313" key="6">
    <source>
        <dbReference type="EMBL" id="MBB6676833.1"/>
    </source>
</evidence>
<keyword evidence="3" id="KW-0732">Signal</keyword>
<dbReference type="SUPFAM" id="SSF111369">
    <property type="entry name" value="HlyD-like secretion proteins"/>
    <property type="match status" value="1"/>
</dbReference>
<dbReference type="InterPro" id="IPR058637">
    <property type="entry name" value="YknX-like_C"/>
</dbReference>
<evidence type="ECO:0000256" key="3">
    <source>
        <dbReference type="SAM" id="SignalP"/>
    </source>
</evidence>
<feature type="chain" id="PRO_5032347187" evidence="3">
    <location>
        <begin position="43"/>
        <end position="429"/>
    </location>
</feature>
<name>A0A841T5M3_9BACL</name>
<dbReference type="Gene3D" id="2.40.30.170">
    <property type="match status" value="1"/>
</dbReference>
<dbReference type="InterPro" id="IPR006143">
    <property type="entry name" value="RND_pump_MFP"/>
</dbReference>
<dbReference type="Proteomes" id="UP000574133">
    <property type="component" value="Unassembled WGS sequence"/>
</dbReference>
<evidence type="ECO:0000313" key="7">
    <source>
        <dbReference type="Proteomes" id="UP000574133"/>
    </source>
</evidence>
<sequence length="429" mass="47137">MRSTRFDPRKSYRRQAQSKALRTMLLCAVLLTGCSSLNSAPADNGQAVETAPLTVKTEELRRQIIGEPEEVTASVLPSEELNLIASIGGKVEKVEKRQGDMVKEGGVIARLSLLEEDKELRQSAEEAVLEAQQQIEEAKKQISLANVENETSIQKLNNQIKEALKVYNKVRNDYDVGMATQDDLNEARAAYDNLKLDLSITIQRMNASKPEEQLKSLEEQLENAKETVEQLKQQEEQLVIKAPINGVLTQLSLSEGITIRSDEAIGNITKLDPVILQAMLTEKSLPVVSGKESLPVIVPTTSQTFQGQIRYLATLRDPNTNAYELDLEVPNPDIALQPGMKVKVRLTDEAELNVLAVPVASILTEGADSYVFVISNGVAEKRKVNLGLSNGFVQEIVEGVAEGEWVALTGIQQLKDKEKVRSVPQGGSN</sequence>
<dbReference type="PROSITE" id="PS51257">
    <property type="entry name" value="PROKAR_LIPOPROTEIN"/>
    <property type="match status" value="1"/>
</dbReference>
<dbReference type="Gene3D" id="2.40.50.100">
    <property type="match status" value="1"/>
</dbReference>